<keyword evidence="2" id="KW-1185">Reference proteome</keyword>
<reference evidence="1 2" key="1">
    <citation type="submission" date="2014-04" db="EMBL/GenBank/DDBJ databases">
        <authorList>
            <consortium name="DOE Joint Genome Institute"/>
            <person name="Kuo A."/>
            <person name="Kohler A."/>
            <person name="Nagy L.G."/>
            <person name="Floudas D."/>
            <person name="Copeland A."/>
            <person name="Barry K.W."/>
            <person name="Cichocki N."/>
            <person name="Veneault-Fourrey C."/>
            <person name="LaButti K."/>
            <person name="Lindquist E.A."/>
            <person name="Lipzen A."/>
            <person name="Lundell T."/>
            <person name="Morin E."/>
            <person name="Murat C."/>
            <person name="Sun H."/>
            <person name="Tunlid A."/>
            <person name="Henrissat B."/>
            <person name="Grigoriev I.V."/>
            <person name="Hibbett D.S."/>
            <person name="Martin F."/>
            <person name="Nordberg H.P."/>
            <person name="Cantor M.N."/>
            <person name="Hua S.X."/>
        </authorList>
    </citation>
    <scope>NUCLEOTIDE SEQUENCE [LARGE SCALE GENOMIC DNA]</scope>
    <source>
        <strain evidence="1 2">Foug A</strain>
    </source>
</reference>
<gene>
    <name evidence="1" type="ORF">SCLCIDRAFT_33876</name>
</gene>
<sequence length="86" mass="9786">MDKVSGGPHDSLTAKSVENEEALLVLEVVHAQWEVHRAEKSLTECIVQEHEKIANLHHFKAQQMQDSIDQMDLNVGWINVTFINHS</sequence>
<dbReference type="HOGENOM" id="CLU_2499194_0_0_1"/>
<name>A0A0C2ZD84_9AGAM</name>
<accession>A0A0C2ZD84</accession>
<evidence type="ECO:0000313" key="2">
    <source>
        <dbReference type="Proteomes" id="UP000053989"/>
    </source>
</evidence>
<protein>
    <submittedName>
        <fullName evidence="1">Uncharacterized protein</fullName>
    </submittedName>
</protein>
<dbReference type="InParanoid" id="A0A0C2ZD84"/>
<organism evidence="1 2">
    <name type="scientific">Scleroderma citrinum Foug A</name>
    <dbReference type="NCBI Taxonomy" id="1036808"/>
    <lineage>
        <taxon>Eukaryota</taxon>
        <taxon>Fungi</taxon>
        <taxon>Dikarya</taxon>
        <taxon>Basidiomycota</taxon>
        <taxon>Agaricomycotina</taxon>
        <taxon>Agaricomycetes</taxon>
        <taxon>Agaricomycetidae</taxon>
        <taxon>Boletales</taxon>
        <taxon>Sclerodermatineae</taxon>
        <taxon>Sclerodermataceae</taxon>
        <taxon>Scleroderma</taxon>
    </lineage>
</organism>
<dbReference type="EMBL" id="KN822305">
    <property type="protein sequence ID" value="KIM50942.1"/>
    <property type="molecule type" value="Genomic_DNA"/>
</dbReference>
<proteinExistence type="predicted"/>
<reference evidence="2" key="2">
    <citation type="submission" date="2015-01" db="EMBL/GenBank/DDBJ databases">
        <title>Evolutionary Origins and Diversification of the Mycorrhizal Mutualists.</title>
        <authorList>
            <consortium name="DOE Joint Genome Institute"/>
            <consortium name="Mycorrhizal Genomics Consortium"/>
            <person name="Kohler A."/>
            <person name="Kuo A."/>
            <person name="Nagy L.G."/>
            <person name="Floudas D."/>
            <person name="Copeland A."/>
            <person name="Barry K.W."/>
            <person name="Cichocki N."/>
            <person name="Veneault-Fourrey C."/>
            <person name="LaButti K."/>
            <person name="Lindquist E.A."/>
            <person name="Lipzen A."/>
            <person name="Lundell T."/>
            <person name="Morin E."/>
            <person name="Murat C."/>
            <person name="Riley R."/>
            <person name="Ohm R."/>
            <person name="Sun H."/>
            <person name="Tunlid A."/>
            <person name="Henrissat B."/>
            <person name="Grigoriev I.V."/>
            <person name="Hibbett D.S."/>
            <person name="Martin F."/>
        </authorList>
    </citation>
    <scope>NUCLEOTIDE SEQUENCE [LARGE SCALE GENOMIC DNA]</scope>
    <source>
        <strain evidence="2">Foug A</strain>
    </source>
</reference>
<dbReference type="Proteomes" id="UP000053989">
    <property type="component" value="Unassembled WGS sequence"/>
</dbReference>
<dbReference type="OrthoDB" id="2640494at2759"/>
<evidence type="ECO:0000313" key="1">
    <source>
        <dbReference type="EMBL" id="KIM50942.1"/>
    </source>
</evidence>
<dbReference type="AlphaFoldDB" id="A0A0C2ZD84"/>